<dbReference type="PANTHER" id="PTHR42718">
    <property type="entry name" value="MAJOR FACILITATOR SUPERFAMILY MULTIDRUG TRANSPORTER MFSC"/>
    <property type="match status" value="1"/>
</dbReference>
<keyword evidence="5 6" id="KW-0472">Membrane</keyword>
<feature type="transmembrane region" description="Helical" evidence="6">
    <location>
        <begin position="108"/>
        <end position="130"/>
    </location>
</feature>
<feature type="transmembrane region" description="Helical" evidence="6">
    <location>
        <begin position="53"/>
        <end position="70"/>
    </location>
</feature>
<keyword evidence="3 6" id="KW-0812">Transmembrane</keyword>
<evidence type="ECO:0000256" key="2">
    <source>
        <dbReference type="ARBA" id="ARBA00022448"/>
    </source>
</evidence>
<evidence type="ECO:0000256" key="3">
    <source>
        <dbReference type="ARBA" id="ARBA00022692"/>
    </source>
</evidence>
<feature type="transmembrane region" description="Helical" evidence="6">
    <location>
        <begin position="233"/>
        <end position="250"/>
    </location>
</feature>
<dbReference type="InterPro" id="IPR020846">
    <property type="entry name" value="MFS_dom"/>
</dbReference>
<dbReference type="InterPro" id="IPR011701">
    <property type="entry name" value="MFS"/>
</dbReference>
<dbReference type="Gene3D" id="1.20.1250.20">
    <property type="entry name" value="MFS general substrate transporter like domains"/>
    <property type="match status" value="1"/>
</dbReference>
<dbReference type="PANTHER" id="PTHR42718:SF9">
    <property type="entry name" value="MAJOR FACILITATOR SUPERFAMILY MULTIDRUG TRANSPORTER MFSC"/>
    <property type="match status" value="1"/>
</dbReference>
<dbReference type="PROSITE" id="PS50850">
    <property type="entry name" value="MFS"/>
    <property type="match status" value="1"/>
</dbReference>
<accession>A0A6J5ZJC6</accession>
<feature type="transmembrane region" description="Helical" evidence="6">
    <location>
        <begin position="200"/>
        <end position="221"/>
    </location>
</feature>
<dbReference type="CDD" id="cd17321">
    <property type="entry name" value="MFS_MMR_MDR_like"/>
    <property type="match status" value="1"/>
</dbReference>
<reference evidence="8" key="1">
    <citation type="submission" date="2020-05" db="EMBL/GenBank/DDBJ databases">
        <authorList>
            <person name="Chiriac C."/>
            <person name="Salcher M."/>
            <person name="Ghai R."/>
            <person name="Kavagutti S V."/>
        </authorList>
    </citation>
    <scope>NUCLEOTIDE SEQUENCE</scope>
</reference>
<organism evidence="8">
    <name type="scientific">freshwater metagenome</name>
    <dbReference type="NCBI Taxonomy" id="449393"/>
    <lineage>
        <taxon>unclassified sequences</taxon>
        <taxon>metagenomes</taxon>
        <taxon>ecological metagenomes</taxon>
    </lineage>
</organism>
<feature type="transmembrane region" description="Helical" evidence="6">
    <location>
        <begin position="360"/>
        <end position="383"/>
    </location>
</feature>
<dbReference type="SUPFAM" id="SSF103473">
    <property type="entry name" value="MFS general substrate transporter"/>
    <property type="match status" value="1"/>
</dbReference>
<comment type="subcellular location">
    <subcellularLocation>
        <location evidence="1">Membrane</location>
        <topology evidence="1">Multi-pass membrane protein</topology>
    </subcellularLocation>
</comment>
<dbReference type="GO" id="GO:0016020">
    <property type="term" value="C:membrane"/>
    <property type="evidence" value="ECO:0007669"/>
    <property type="project" value="UniProtKB-SubCell"/>
</dbReference>
<feature type="transmembrane region" description="Helical" evidence="6">
    <location>
        <begin position="271"/>
        <end position="294"/>
    </location>
</feature>
<dbReference type="Gene3D" id="1.20.1720.10">
    <property type="entry name" value="Multidrug resistance protein D"/>
    <property type="match status" value="1"/>
</dbReference>
<feature type="transmembrane region" description="Helical" evidence="6">
    <location>
        <begin position="142"/>
        <end position="160"/>
    </location>
</feature>
<dbReference type="GO" id="GO:0022857">
    <property type="term" value="F:transmembrane transporter activity"/>
    <property type="evidence" value="ECO:0007669"/>
    <property type="project" value="InterPro"/>
</dbReference>
<gene>
    <name evidence="8" type="ORF">UFOPK3522_00583</name>
</gene>
<evidence type="ECO:0000256" key="4">
    <source>
        <dbReference type="ARBA" id="ARBA00022989"/>
    </source>
</evidence>
<dbReference type="PRINTS" id="PR01036">
    <property type="entry name" value="TCRTETB"/>
</dbReference>
<feature type="transmembrane region" description="Helical" evidence="6">
    <location>
        <begin position="82"/>
        <end position="102"/>
    </location>
</feature>
<feature type="transmembrane region" description="Helical" evidence="6">
    <location>
        <begin position="300"/>
        <end position="322"/>
    </location>
</feature>
<dbReference type="Pfam" id="PF07690">
    <property type="entry name" value="MFS_1"/>
    <property type="match status" value="1"/>
</dbReference>
<dbReference type="AlphaFoldDB" id="A0A6J5ZJC6"/>
<proteinExistence type="predicted"/>
<name>A0A6J5ZJC6_9ZZZZ</name>
<sequence>MTTAAAAVDNVNPKRWLSLLALCTLTGLVWLTATDISIALPTIGKAFGGSMDSLQWAVNGYFLAGSLIVLGGRLSDMKGRRAVFVTGGVLLLVGSIIAGSAHGTEQLVIGRVIEGIGAAAILPSSLAIVAVQFPADERARAIAIWIAVAWGGQGIGPLIGGGLIEAFGWASIFWINLPFGIAAIWLVIRTTPETYNTREGAKLDIPGAVVITAALVLLSYGLVQCDTASASQLLIYFGGSIALFALFVLVESRAKEPLVPLSVFRRAAFMGAVSANLLANIVFSAVIFIMALYLQVVMGYGALKAGALLLPATLVVLVVNVIGEHLTQRQVYRLPIALGMVILGFGSLFLTGLGGSYASLLPGFILVGAGIGLQITPAAELAVGSSGAGEGVASGVFKAMSMIGGSLGVAISTAVFQNFAVKTFDEPANSAVLSGIPQSDLLDVLVGSQPTSTLSDSALQIVYDAFDNGGGAAMIFCAVVCVIGALLAFFLLKGAKTDSDAELAGL</sequence>
<dbReference type="InterPro" id="IPR036259">
    <property type="entry name" value="MFS_trans_sf"/>
</dbReference>
<protein>
    <submittedName>
        <fullName evidence="8">Unannotated protein</fullName>
    </submittedName>
</protein>
<feature type="transmembrane region" description="Helical" evidence="6">
    <location>
        <begin position="395"/>
        <end position="416"/>
    </location>
</feature>
<keyword evidence="2" id="KW-0813">Transport</keyword>
<evidence type="ECO:0000259" key="7">
    <source>
        <dbReference type="PROSITE" id="PS50850"/>
    </source>
</evidence>
<evidence type="ECO:0000256" key="1">
    <source>
        <dbReference type="ARBA" id="ARBA00004141"/>
    </source>
</evidence>
<evidence type="ECO:0000256" key="5">
    <source>
        <dbReference type="ARBA" id="ARBA00023136"/>
    </source>
</evidence>
<feature type="transmembrane region" description="Helical" evidence="6">
    <location>
        <begin position="334"/>
        <end position="354"/>
    </location>
</feature>
<feature type="transmembrane region" description="Helical" evidence="6">
    <location>
        <begin position="16"/>
        <end position="33"/>
    </location>
</feature>
<keyword evidence="4 6" id="KW-1133">Transmembrane helix</keyword>
<feature type="domain" description="Major facilitator superfamily (MFS) profile" evidence="7">
    <location>
        <begin position="18"/>
        <end position="496"/>
    </location>
</feature>
<evidence type="ECO:0000313" key="8">
    <source>
        <dbReference type="EMBL" id="CAB4340929.1"/>
    </source>
</evidence>
<feature type="transmembrane region" description="Helical" evidence="6">
    <location>
        <begin position="472"/>
        <end position="492"/>
    </location>
</feature>
<dbReference type="EMBL" id="CAESAO010000035">
    <property type="protein sequence ID" value="CAB4340929.1"/>
    <property type="molecule type" value="Genomic_DNA"/>
</dbReference>
<feature type="transmembrane region" description="Helical" evidence="6">
    <location>
        <begin position="166"/>
        <end position="188"/>
    </location>
</feature>
<evidence type="ECO:0000256" key="6">
    <source>
        <dbReference type="SAM" id="Phobius"/>
    </source>
</evidence>